<gene>
    <name evidence="1" type="ORF">NLJ89_g12189</name>
</gene>
<dbReference type="EMBL" id="JANKHO010003680">
    <property type="protein sequence ID" value="KAJ3481712.1"/>
    <property type="molecule type" value="Genomic_DNA"/>
</dbReference>
<protein>
    <submittedName>
        <fullName evidence="1">Uncharacterized protein</fullName>
    </submittedName>
</protein>
<name>A0A9W8MQW5_9AGAR</name>
<evidence type="ECO:0000313" key="1">
    <source>
        <dbReference type="EMBL" id="KAJ3481712.1"/>
    </source>
</evidence>
<sequence>MWSIKDDYGPKIAGAFYEHLLDGAAGEGGKKRLDGVRAARALDHAIRSIREEIGDSEEALLTWVPYVHFGI</sequence>
<comment type="caution">
    <text evidence="1">The sequence shown here is derived from an EMBL/GenBank/DDBJ whole genome shotgun (WGS) entry which is preliminary data.</text>
</comment>
<evidence type="ECO:0000313" key="2">
    <source>
        <dbReference type="Proteomes" id="UP001148786"/>
    </source>
</evidence>
<reference evidence="1" key="1">
    <citation type="submission" date="2022-07" db="EMBL/GenBank/DDBJ databases">
        <title>Genome Sequence of Agrocybe chaxingu.</title>
        <authorList>
            <person name="Buettner E."/>
        </authorList>
    </citation>
    <scope>NUCLEOTIDE SEQUENCE</scope>
    <source>
        <strain evidence="1">MP-N11</strain>
    </source>
</reference>
<dbReference type="Proteomes" id="UP001148786">
    <property type="component" value="Unassembled WGS sequence"/>
</dbReference>
<proteinExistence type="predicted"/>
<dbReference type="AlphaFoldDB" id="A0A9W8MQW5"/>
<dbReference type="OrthoDB" id="9991317at2759"/>
<keyword evidence="2" id="KW-1185">Reference proteome</keyword>
<accession>A0A9W8MQW5</accession>
<organism evidence="1 2">
    <name type="scientific">Agrocybe chaxingu</name>
    <dbReference type="NCBI Taxonomy" id="84603"/>
    <lineage>
        <taxon>Eukaryota</taxon>
        <taxon>Fungi</taxon>
        <taxon>Dikarya</taxon>
        <taxon>Basidiomycota</taxon>
        <taxon>Agaricomycotina</taxon>
        <taxon>Agaricomycetes</taxon>
        <taxon>Agaricomycetidae</taxon>
        <taxon>Agaricales</taxon>
        <taxon>Agaricineae</taxon>
        <taxon>Strophariaceae</taxon>
        <taxon>Agrocybe</taxon>
    </lineage>
</organism>